<organism evidence="1 2">
    <name type="scientific">Bauhinia variegata</name>
    <name type="common">Purple orchid tree</name>
    <name type="synonym">Phanera variegata</name>
    <dbReference type="NCBI Taxonomy" id="167791"/>
    <lineage>
        <taxon>Eukaryota</taxon>
        <taxon>Viridiplantae</taxon>
        <taxon>Streptophyta</taxon>
        <taxon>Embryophyta</taxon>
        <taxon>Tracheophyta</taxon>
        <taxon>Spermatophyta</taxon>
        <taxon>Magnoliopsida</taxon>
        <taxon>eudicotyledons</taxon>
        <taxon>Gunneridae</taxon>
        <taxon>Pentapetalae</taxon>
        <taxon>rosids</taxon>
        <taxon>fabids</taxon>
        <taxon>Fabales</taxon>
        <taxon>Fabaceae</taxon>
        <taxon>Cercidoideae</taxon>
        <taxon>Cercideae</taxon>
        <taxon>Bauhiniinae</taxon>
        <taxon>Bauhinia</taxon>
    </lineage>
</organism>
<reference evidence="1 2" key="1">
    <citation type="journal article" date="2022" name="DNA Res.">
        <title>Chromosomal-level genome assembly of the orchid tree Bauhinia variegata (Leguminosae; Cercidoideae) supports the allotetraploid origin hypothesis of Bauhinia.</title>
        <authorList>
            <person name="Zhong Y."/>
            <person name="Chen Y."/>
            <person name="Zheng D."/>
            <person name="Pang J."/>
            <person name="Liu Y."/>
            <person name="Luo S."/>
            <person name="Meng S."/>
            <person name="Qian L."/>
            <person name="Wei D."/>
            <person name="Dai S."/>
            <person name="Zhou R."/>
        </authorList>
    </citation>
    <scope>NUCLEOTIDE SEQUENCE [LARGE SCALE GENOMIC DNA]</scope>
    <source>
        <strain evidence="1">BV-YZ2020</strain>
    </source>
</reference>
<name>A0ACB9PFJ1_BAUVA</name>
<comment type="caution">
    <text evidence="1">The sequence shown here is derived from an EMBL/GenBank/DDBJ whole genome shotgun (WGS) entry which is preliminary data.</text>
</comment>
<evidence type="ECO:0000313" key="2">
    <source>
        <dbReference type="Proteomes" id="UP000828941"/>
    </source>
</evidence>
<proteinExistence type="predicted"/>
<dbReference type="EMBL" id="CM039429">
    <property type="protein sequence ID" value="KAI4347257.1"/>
    <property type="molecule type" value="Genomic_DNA"/>
</dbReference>
<keyword evidence="2" id="KW-1185">Reference proteome</keyword>
<accession>A0ACB9PFJ1</accession>
<sequence>MDLVEKRRPSEKVRFVGPSYSSEQTRVREERGEVGGIKKLTTQLRHGDNAEANLHSLVQRHPRLPRSSASSIGISINTIQQVPAPRLARNPTQRRKARFSPRRFQAPTKQGLFPPTPRSLVRPLLGPPRLRLRRLRTRPLRHRRLRRLPLLQRHRRDPTGYPGGVHPRKRPGFLRREPGGRLQLADFHNTIQGIWEMQLRRVRQRPQHYVPGGAAGEVTRREEGGGVQERLLCFQLAEVLLHR</sequence>
<protein>
    <submittedName>
        <fullName evidence="1">Uncharacterized protein</fullName>
    </submittedName>
</protein>
<evidence type="ECO:0000313" key="1">
    <source>
        <dbReference type="EMBL" id="KAI4347257.1"/>
    </source>
</evidence>
<gene>
    <name evidence="1" type="ORF">L6164_008083</name>
</gene>
<dbReference type="Proteomes" id="UP000828941">
    <property type="component" value="Chromosome 4"/>
</dbReference>